<dbReference type="Proteomes" id="UP000198520">
    <property type="component" value="Unassembled WGS sequence"/>
</dbReference>
<evidence type="ECO:0000313" key="3">
    <source>
        <dbReference type="Proteomes" id="UP000198520"/>
    </source>
</evidence>
<proteinExistence type="predicted"/>
<evidence type="ECO:0000256" key="1">
    <source>
        <dbReference type="SAM" id="Phobius"/>
    </source>
</evidence>
<gene>
    <name evidence="2" type="ORF">SAMN04488035_1646</name>
</gene>
<organism evidence="2 3">
    <name type="scientific">Flavimobilis marinus</name>
    <dbReference type="NCBI Taxonomy" id="285351"/>
    <lineage>
        <taxon>Bacteria</taxon>
        <taxon>Bacillati</taxon>
        <taxon>Actinomycetota</taxon>
        <taxon>Actinomycetes</taxon>
        <taxon>Micrococcales</taxon>
        <taxon>Jonesiaceae</taxon>
        <taxon>Flavimobilis</taxon>
    </lineage>
</organism>
<keyword evidence="1" id="KW-1133">Transmembrane helix</keyword>
<evidence type="ECO:0008006" key="4">
    <source>
        <dbReference type="Google" id="ProtNLM"/>
    </source>
</evidence>
<feature type="transmembrane region" description="Helical" evidence="1">
    <location>
        <begin position="133"/>
        <end position="155"/>
    </location>
</feature>
<dbReference type="Gene3D" id="1.20.120.20">
    <property type="entry name" value="Apolipoprotein"/>
    <property type="match status" value="1"/>
</dbReference>
<feature type="transmembrane region" description="Helical" evidence="1">
    <location>
        <begin position="27"/>
        <end position="49"/>
    </location>
</feature>
<dbReference type="EMBL" id="FONZ01000002">
    <property type="protein sequence ID" value="SFF10989.1"/>
    <property type="molecule type" value="Genomic_DNA"/>
</dbReference>
<accession>A0A1I2G1H7</accession>
<keyword evidence="3" id="KW-1185">Reference proteome</keyword>
<protein>
    <recommendedName>
        <fullName evidence="4">MotA/TolQ/ExbB proton channel family protein</fullName>
    </recommendedName>
</protein>
<sequence>MDDGSLGGVWELLLPRFGEITGGTVEALTPILVLIIWVAAGCAIGFASVQYHRGVGAIREIKSLVDGRRVEDLLAHRNEVLQEASTKSDVAANAWREFDETLVLEGGRLYNTLAAEEFFHEQVFAPRLVGNRFLHAIPTVLTTLGLLGTFAGLTIGLRGIELGSSGDELRSGIQVLVEGAALGFTASLWGVFMSLVVNVTERLLERGVVTRTRALQTTIDKFFQLRSPEQSLSDIATHTGESEKALQVLHEKIGSALQESVARVGAQTERAISDAITSTLAPVMENLAERAANQSADVFQAVSAQLTGTFEKMGLSLAEELSRSAGQMRATLDYMGEQLARQADQHLTQMTAMQEASVQQLADLRAATAEQMTMLQDALPRVITGLDSAASRIGSATEGFAGVAGALAGATDELRNTSTSLGTMLTSAVGSMDELASKTSAAAMTLTTQHQAVEQLLTTTLSASQSLTAVSESLRGGFTGMSAAQQAFLADLEKTLHRQSAEMAAWLAAYSDEVSKHTTRRMDEWNTQTSRFTSEMVSATKAMSDAIDEMGSRSQPAGVIQP</sequence>
<dbReference type="AlphaFoldDB" id="A0A1I2G1H7"/>
<keyword evidence="1" id="KW-0472">Membrane</keyword>
<evidence type="ECO:0000313" key="2">
    <source>
        <dbReference type="EMBL" id="SFF10989.1"/>
    </source>
</evidence>
<name>A0A1I2G1H7_9MICO</name>
<dbReference type="NCBIfam" id="NF033915">
    <property type="entry name" value="antiphage_ZorA_2"/>
    <property type="match status" value="1"/>
</dbReference>
<reference evidence="3" key="1">
    <citation type="submission" date="2016-10" db="EMBL/GenBank/DDBJ databases">
        <authorList>
            <person name="Varghese N."/>
            <person name="Submissions S."/>
        </authorList>
    </citation>
    <scope>NUCLEOTIDE SEQUENCE [LARGE SCALE GENOMIC DNA]</scope>
    <source>
        <strain evidence="3">DSM 19083</strain>
    </source>
</reference>
<feature type="transmembrane region" description="Helical" evidence="1">
    <location>
        <begin position="175"/>
        <end position="197"/>
    </location>
</feature>
<keyword evidence="1" id="KW-0812">Transmembrane</keyword>
<dbReference type="STRING" id="285351.SAMN04488035_1646"/>